<dbReference type="InterPro" id="IPR035398">
    <property type="entry name" value="Bac_rhamnosid_C"/>
</dbReference>
<dbReference type="PANTHER" id="PTHR33307:SF6">
    <property type="entry name" value="ALPHA-RHAMNOSIDASE (EUROFUNG)-RELATED"/>
    <property type="match status" value="1"/>
</dbReference>
<evidence type="ECO:0000259" key="5">
    <source>
        <dbReference type="Pfam" id="PF17389"/>
    </source>
</evidence>
<evidence type="ECO:0000256" key="3">
    <source>
        <dbReference type="ARBA" id="ARBA00022801"/>
    </source>
</evidence>
<proteinExistence type="predicted"/>
<feature type="domain" description="Alpha-L-rhamnosidase six-hairpin glycosidase" evidence="5">
    <location>
        <begin position="472"/>
        <end position="797"/>
    </location>
</feature>
<dbReference type="InterPro" id="IPR012341">
    <property type="entry name" value="6hp_glycosidase-like_sf"/>
</dbReference>
<evidence type="ECO:0000313" key="8">
    <source>
        <dbReference type="Proteomes" id="UP001321766"/>
    </source>
</evidence>
<dbReference type="InterPro" id="IPR008902">
    <property type="entry name" value="Rhamnosid_concanavalin"/>
</dbReference>
<evidence type="ECO:0000256" key="1">
    <source>
        <dbReference type="ARBA" id="ARBA00001445"/>
    </source>
</evidence>
<gene>
    <name evidence="7" type="ORF">KIM372_02980</name>
</gene>
<dbReference type="SUPFAM" id="SSF48208">
    <property type="entry name" value="Six-hairpin glycosidases"/>
    <property type="match status" value="1"/>
</dbReference>
<dbReference type="Pfam" id="PF17390">
    <property type="entry name" value="Bac_rhamnosid_C"/>
    <property type="match status" value="1"/>
</dbReference>
<evidence type="ECO:0000259" key="6">
    <source>
        <dbReference type="Pfam" id="PF17390"/>
    </source>
</evidence>
<evidence type="ECO:0000313" key="7">
    <source>
        <dbReference type="EMBL" id="BDR52391.1"/>
    </source>
</evidence>
<dbReference type="InterPro" id="IPR035396">
    <property type="entry name" value="Bac_rhamnosid6H"/>
</dbReference>
<keyword evidence="3" id="KW-0378">Hydrolase</keyword>
<organism evidence="7 8">
    <name type="scientific">Bombiscardovia nodaiensis</name>
    <dbReference type="NCBI Taxonomy" id="2932181"/>
    <lineage>
        <taxon>Bacteria</taxon>
        <taxon>Bacillati</taxon>
        <taxon>Actinomycetota</taxon>
        <taxon>Actinomycetes</taxon>
        <taxon>Bifidobacteriales</taxon>
        <taxon>Bifidobacteriaceae</taxon>
        <taxon>Bombiscardovia</taxon>
    </lineage>
</organism>
<dbReference type="Gene3D" id="2.60.40.10">
    <property type="entry name" value="Immunoglobulins"/>
    <property type="match status" value="1"/>
</dbReference>
<feature type="domain" description="Alpha-L-rhamnosidase C-terminal" evidence="6">
    <location>
        <begin position="802"/>
        <end position="876"/>
    </location>
</feature>
<dbReference type="Gene3D" id="2.60.420.10">
    <property type="entry name" value="Maltose phosphorylase, domain 3"/>
    <property type="match status" value="1"/>
</dbReference>
<dbReference type="Gene3D" id="2.60.120.260">
    <property type="entry name" value="Galactose-binding domain-like"/>
    <property type="match status" value="2"/>
</dbReference>
<dbReference type="Pfam" id="PF17389">
    <property type="entry name" value="Bac_rhamnosid6H"/>
    <property type="match status" value="1"/>
</dbReference>
<dbReference type="EMBL" id="AP026798">
    <property type="protein sequence ID" value="BDR52391.1"/>
    <property type="molecule type" value="Genomic_DNA"/>
</dbReference>
<keyword evidence="8" id="KW-1185">Reference proteome</keyword>
<dbReference type="InterPro" id="IPR013783">
    <property type="entry name" value="Ig-like_fold"/>
</dbReference>
<comment type="catalytic activity">
    <reaction evidence="1">
        <text>Hydrolysis of terminal non-reducing alpha-L-rhamnose residues in alpha-L-rhamnosides.</text>
        <dbReference type="EC" id="3.2.1.40"/>
    </reaction>
</comment>
<evidence type="ECO:0000256" key="2">
    <source>
        <dbReference type="ARBA" id="ARBA00012652"/>
    </source>
</evidence>
<dbReference type="Proteomes" id="UP001321766">
    <property type="component" value="Chromosome"/>
</dbReference>
<dbReference type="InterPro" id="IPR008928">
    <property type="entry name" value="6-hairpin_glycosidase_sf"/>
</dbReference>
<protein>
    <recommendedName>
        <fullName evidence="2">alpha-L-rhamnosidase</fullName>
        <ecNumber evidence="2">3.2.1.40</ecNumber>
    </recommendedName>
</protein>
<accession>A0ABN6S851</accession>
<dbReference type="InterPro" id="IPR016007">
    <property type="entry name" value="Alpha_rhamnosid"/>
</dbReference>
<evidence type="ECO:0000259" key="4">
    <source>
        <dbReference type="Pfam" id="PF05592"/>
    </source>
</evidence>
<sequence length="931" mass="101491">MAGLEGFTSAQVHVQAPTPSGGGAAQESLGLQVLVNDRIAPVNLEPFAIPVLRWRLTGPSSYQIEPKAYRIFVSDRPMGDSLPAAACDSQAPMPGLVWDSGLQAGDAFAGVPLAQLPMAVSCRYWAQVVLYDHQGSLLVNSQPTTFGTGAGRRWQAAQAIWAPDDGVASDWACLRGVIDLPNRPIRWATLNATASSTKPARQFVYRLWLNGSFLGYGPVFPLGAENRYEGYDVTPYLHPGQRNALGAIAYTQEDHRFAAQLDICFEDGELAHYGSDASWKALGQGQSFPASGSIGTQYYQAPAENIRAHGRAFLCSQADLDDSSWAQVQERPAFTRLEATPLDPPQLVHRTASSIRWQGETRAILDFGQAWMGGLSLQTALETPLDLDIRYGEVLQEDGQVKFQLNTSNTYRESWRLQAGENRLETWGIRVFRYVELSCPEGSSQAAAALQQVVEAARAAVAQTSSTTSDVAFTCSDHRMERIWQLSRNTIRNLTADMYVDSWTRERAPYEADAYIQQRAHLALDDAPATGRYSLDFLAANRTWPTEWPLYTILAVHDSWLQSGSLAQVRASYQRLCALLPESYVDPDSGLVVKDPGQSSRRDGDLVDWPEVERDGYVFGRVNTVVNSLASQAYTDMANMARALGHDGDAALFASRAGKMRASIHRYLYDADQGAYFDGLDTGPKGRVIDHHAVHASIFALTFAQVPVSRIPALGKYLRSRGMACSVYTAAVYLAGLYQAGLGADAFQLLDAAKGTHTWQHMLDQGAGATMEAWDPAIKPNTTYSHPWAASPAYLLPSGLMGLNPLEPGWRRFSLIPQLGDLLEARMVLPTRAGDIDVSCRLSGPEQTSAGRTAVPGMDLELKVPARQQAEVVLPPVIGSNPGQLVSLEVDGHRQEVLSASEPFTLAGTLCWPGSTRLNPLGPGIHSIRLN</sequence>
<reference evidence="7 8" key="1">
    <citation type="journal article" date="2023" name="Microbiol. Spectr.">
        <title>Symbiosis of Carpenter Bees with Uncharacterized Lactic Acid Bacteria Showing NAD Auxotrophy.</title>
        <authorList>
            <person name="Kawasaki S."/>
            <person name="Ozawa K."/>
            <person name="Mori T."/>
            <person name="Yamamoto A."/>
            <person name="Ito M."/>
            <person name="Ohkuma M."/>
            <person name="Sakamoto M."/>
            <person name="Matsutani M."/>
        </authorList>
    </citation>
    <scope>NUCLEOTIDE SEQUENCE [LARGE SCALE GENOMIC DNA]</scope>
    <source>
        <strain evidence="7 8">Kim37-2</strain>
    </source>
</reference>
<dbReference type="EC" id="3.2.1.40" evidence="2"/>
<dbReference type="Pfam" id="PF05592">
    <property type="entry name" value="Bac_rhamnosid"/>
    <property type="match status" value="1"/>
</dbReference>
<feature type="domain" description="Alpha-L-rhamnosidase concanavalin-like" evidence="4">
    <location>
        <begin position="360"/>
        <end position="439"/>
    </location>
</feature>
<dbReference type="Gene3D" id="1.50.10.10">
    <property type="match status" value="1"/>
</dbReference>
<dbReference type="PANTHER" id="PTHR33307">
    <property type="entry name" value="ALPHA-RHAMNOSIDASE (EUROFUNG)"/>
    <property type="match status" value="1"/>
</dbReference>
<name>A0ABN6S851_9BIFI</name>